<keyword evidence="1" id="KW-0472">Membrane</keyword>
<feature type="non-terminal residue" evidence="2">
    <location>
        <position position="1"/>
    </location>
</feature>
<keyword evidence="3" id="KW-1185">Reference proteome</keyword>
<dbReference type="Gene3D" id="1.20.1070.10">
    <property type="entry name" value="Rhodopsin 7-helix transmembrane proteins"/>
    <property type="match status" value="1"/>
</dbReference>
<name>A0AAD8E3S7_DIPPU</name>
<dbReference type="Proteomes" id="UP001233999">
    <property type="component" value="Unassembled WGS sequence"/>
</dbReference>
<sequence length="50" mass="5724">YNLVFLGVTYLVPVTAMAICYTLMGRELWGSRTIGELTQRQTESIKSKRK</sequence>
<reference evidence="2" key="2">
    <citation type="submission" date="2023-05" db="EMBL/GenBank/DDBJ databases">
        <authorList>
            <person name="Fouks B."/>
        </authorList>
    </citation>
    <scope>NUCLEOTIDE SEQUENCE</scope>
    <source>
        <strain evidence="2">Stay&amp;Tobe</strain>
        <tissue evidence="2">Testes</tissue>
    </source>
</reference>
<dbReference type="EMBL" id="JASPKZ010009822">
    <property type="protein sequence ID" value="KAJ9575714.1"/>
    <property type="molecule type" value="Genomic_DNA"/>
</dbReference>
<evidence type="ECO:0000313" key="3">
    <source>
        <dbReference type="Proteomes" id="UP001233999"/>
    </source>
</evidence>
<dbReference type="AlphaFoldDB" id="A0AAD8E3S7"/>
<evidence type="ECO:0000313" key="2">
    <source>
        <dbReference type="EMBL" id="KAJ9575714.1"/>
    </source>
</evidence>
<keyword evidence="1" id="KW-0812">Transmembrane</keyword>
<protein>
    <submittedName>
        <fullName evidence="2">Uncharacterized protein</fullName>
    </submittedName>
</protein>
<organism evidence="2 3">
    <name type="scientific">Diploptera punctata</name>
    <name type="common">Pacific beetle cockroach</name>
    <dbReference type="NCBI Taxonomy" id="6984"/>
    <lineage>
        <taxon>Eukaryota</taxon>
        <taxon>Metazoa</taxon>
        <taxon>Ecdysozoa</taxon>
        <taxon>Arthropoda</taxon>
        <taxon>Hexapoda</taxon>
        <taxon>Insecta</taxon>
        <taxon>Pterygota</taxon>
        <taxon>Neoptera</taxon>
        <taxon>Polyneoptera</taxon>
        <taxon>Dictyoptera</taxon>
        <taxon>Blattodea</taxon>
        <taxon>Blaberoidea</taxon>
        <taxon>Blaberidae</taxon>
        <taxon>Diplopterinae</taxon>
        <taxon>Diploptera</taxon>
    </lineage>
</organism>
<comment type="caution">
    <text evidence="2">The sequence shown here is derived from an EMBL/GenBank/DDBJ whole genome shotgun (WGS) entry which is preliminary data.</text>
</comment>
<evidence type="ECO:0000256" key="1">
    <source>
        <dbReference type="SAM" id="Phobius"/>
    </source>
</evidence>
<proteinExistence type="predicted"/>
<feature type="transmembrane region" description="Helical" evidence="1">
    <location>
        <begin position="6"/>
        <end position="24"/>
    </location>
</feature>
<feature type="non-terminal residue" evidence="2">
    <location>
        <position position="50"/>
    </location>
</feature>
<accession>A0AAD8E3S7</accession>
<gene>
    <name evidence="2" type="ORF">L9F63_007422</name>
</gene>
<reference evidence="2" key="1">
    <citation type="journal article" date="2023" name="IScience">
        <title>Live-bearing cockroach genome reveals convergent evolutionary mechanisms linked to viviparity in insects and beyond.</title>
        <authorList>
            <person name="Fouks B."/>
            <person name="Harrison M.C."/>
            <person name="Mikhailova A.A."/>
            <person name="Marchal E."/>
            <person name="English S."/>
            <person name="Carruthers M."/>
            <person name="Jennings E.C."/>
            <person name="Chiamaka E.L."/>
            <person name="Frigard R.A."/>
            <person name="Pippel M."/>
            <person name="Attardo G.M."/>
            <person name="Benoit J.B."/>
            <person name="Bornberg-Bauer E."/>
            <person name="Tobe S.S."/>
        </authorList>
    </citation>
    <scope>NUCLEOTIDE SEQUENCE</scope>
    <source>
        <strain evidence="2">Stay&amp;Tobe</strain>
    </source>
</reference>
<keyword evidence="1" id="KW-1133">Transmembrane helix</keyword>